<name>E3QQS2_COLGM</name>
<evidence type="ECO:0000313" key="2">
    <source>
        <dbReference type="Proteomes" id="UP000008782"/>
    </source>
</evidence>
<organism evidence="2">
    <name type="scientific">Colletotrichum graminicola (strain M1.001 / M2 / FGSC 10212)</name>
    <name type="common">Maize anthracnose fungus</name>
    <name type="synonym">Glomerella graminicola</name>
    <dbReference type="NCBI Taxonomy" id="645133"/>
    <lineage>
        <taxon>Eukaryota</taxon>
        <taxon>Fungi</taxon>
        <taxon>Dikarya</taxon>
        <taxon>Ascomycota</taxon>
        <taxon>Pezizomycotina</taxon>
        <taxon>Sordariomycetes</taxon>
        <taxon>Hypocreomycetidae</taxon>
        <taxon>Glomerellales</taxon>
        <taxon>Glomerellaceae</taxon>
        <taxon>Colletotrichum</taxon>
        <taxon>Colletotrichum graminicola species complex</taxon>
    </lineage>
</organism>
<dbReference type="Proteomes" id="UP000008782">
    <property type="component" value="Unassembled WGS sequence"/>
</dbReference>
<dbReference type="HOGENOM" id="CLU_2359600_0_0_1"/>
<evidence type="ECO:0000313" key="1">
    <source>
        <dbReference type="EMBL" id="EFQ33210.1"/>
    </source>
</evidence>
<protein>
    <submittedName>
        <fullName evidence="1">Uncharacterized protein</fullName>
    </submittedName>
</protein>
<gene>
    <name evidence="1" type="ORF">GLRG_08354</name>
</gene>
<reference evidence="2" key="1">
    <citation type="journal article" date="2012" name="Nat. Genet.">
        <title>Lifestyle transitions in plant pathogenic Colletotrichum fungi deciphered by genome and transcriptome analyses.</title>
        <authorList>
            <person name="O'Connell R.J."/>
            <person name="Thon M.R."/>
            <person name="Hacquard S."/>
            <person name="Amyotte S.G."/>
            <person name="Kleemann J."/>
            <person name="Torres M.F."/>
            <person name="Damm U."/>
            <person name="Buiate E.A."/>
            <person name="Epstein L."/>
            <person name="Alkan N."/>
            <person name="Altmueller J."/>
            <person name="Alvarado-Balderrama L."/>
            <person name="Bauser C.A."/>
            <person name="Becker C."/>
            <person name="Birren B.W."/>
            <person name="Chen Z."/>
            <person name="Choi J."/>
            <person name="Crouch J.A."/>
            <person name="Duvick J.P."/>
            <person name="Farman M.A."/>
            <person name="Gan P."/>
            <person name="Heiman D."/>
            <person name="Henrissat B."/>
            <person name="Howard R.J."/>
            <person name="Kabbage M."/>
            <person name="Koch C."/>
            <person name="Kracher B."/>
            <person name="Kubo Y."/>
            <person name="Law A.D."/>
            <person name="Lebrun M.-H."/>
            <person name="Lee Y.-H."/>
            <person name="Miyara I."/>
            <person name="Moore N."/>
            <person name="Neumann U."/>
            <person name="Nordstroem K."/>
            <person name="Panaccione D.G."/>
            <person name="Panstruga R."/>
            <person name="Place M."/>
            <person name="Proctor R.H."/>
            <person name="Prusky D."/>
            <person name="Rech G."/>
            <person name="Reinhardt R."/>
            <person name="Rollins J.A."/>
            <person name="Rounsley S."/>
            <person name="Schardl C.L."/>
            <person name="Schwartz D.C."/>
            <person name="Shenoy N."/>
            <person name="Shirasu K."/>
            <person name="Sikhakolli U.R."/>
            <person name="Stueber K."/>
            <person name="Sukno S.A."/>
            <person name="Sweigard J.A."/>
            <person name="Takano Y."/>
            <person name="Takahara H."/>
            <person name="Trail F."/>
            <person name="van der Does H.C."/>
            <person name="Voll L.M."/>
            <person name="Will I."/>
            <person name="Young S."/>
            <person name="Zeng Q."/>
            <person name="Zhang J."/>
            <person name="Zhou S."/>
            <person name="Dickman M.B."/>
            <person name="Schulze-Lefert P."/>
            <person name="Ver Loren van Themaat E."/>
            <person name="Ma L.-J."/>
            <person name="Vaillancourt L.J."/>
        </authorList>
    </citation>
    <scope>NUCLEOTIDE SEQUENCE [LARGE SCALE GENOMIC DNA]</scope>
    <source>
        <strain evidence="2">M1.001 / M2 / FGSC 10212</strain>
    </source>
</reference>
<dbReference type="EMBL" id="GG697368">
    <property type="protein sequence ID" value="EFQ33210.1"/>
    <property type="molecule type" value="Genomic_DNA"/>
</dbReference>
<sequence>MGHDFMHLKSNVFEASHDRQRREGREGRFDPYQETLMRYPNFLLRGTTSCFLVLEGGFGNQDRRDRPTFVAGALFAILTHWDPSPGDDLICGEFCS</sequence>
<accession>E3QQS2</accession>
<dbReference type="AlphaFoldDB" id="E3QQS2"/>
<dbReference type="RefSeq" id="XP_008097230.1">
    <property type="nucleotide sequence ID" value="XM_008099039.1"/>
</dbReference>
<dbReference type="GeneID" id="24413719"/>
<dbReference type="VEuPathDB" id="FungiDB:GLRG_08354"/>
<proteinExistence type="predicted"/>
<keyword evidence="2" id="KW-1185">Reference proteome</keyword>